<dbReference type="KEGG" id="ebm:SG0102_27460"/>
<proteinExistence type="predicted"/>
<protein>
    <submittedName>
        <fullName evidence="2">Uncharacterized protein</fullName>
    </submittedName>
</protein>
<feature type="region of interest" description="Disordered" evidence="1">
    <location>
        <begin position="1"/>
        <end position="22"/>
    </location>
</feature>
<evidence type="ECO:0000256" key="1">
    <source>
        <dbReference type="SAM" id="MobiDB-lite"/>
    </source>
</evidence>
<sequence>MAMKDYEISSDPLTEKDDDYDPEMYEDGSTEAMGAYYTYIANSLSRIKTALSATSSSKKIKELMSSDENINIYQMLIDDPRLMKDIREAMSSDIIKPFDEDNLLELYMNKVSDLISQIEYVYPEIYMTLMHKILPYSVASYYDQMVSEENDRDFEYAIQDDDVQF</sequence>
<accession>A0A3G9JBM8</accession>
<dbReference type="AlphaFoldDB" id="A0A3G9JBM8"/>
<dbReference type="EMBL" id="AP019309">
    <property type="protein sequence ID" value="BBH27812.1"/>
    <property type="molecule type" value="Genomic_DNA"/>
</dbReference>
<dbReference type="InParanoid" id="A0A3G9JBM8"/>
<keyword evidence="3" id="KW-1185">Reference proteome</keyword>
<dbReference type="RefSeq" id="WP_125120509.1">
    <property type="nucleotide sequence ID" value="NZ_AP019309.1"/>
</dbReference>
<organism evidence="2 3">
    <name type="scientific">Intestinibaculum porci</name>
    <dbReference type="NCBI Taxonomy" id="2487118"/>
    <lineage>
        <taxon>Bacteria</taxon>
        <taxon>Bacillati</taxon>
        <taxon>Bacillota</taxon>
        <taxon>Erysipelotrichia</taxon>
        <taxon>Erysipelotrichales</taxon>
        <taxon>Erysipelotrichaceae</taxon>
        <taxon>Intestinibaculum</taxon>
    </lineage>
</organism>
<evidence type="ECO:0000313" key="3">
    <source>
        <dbReference type="Proteomes" id="UP000268059"/>
    </source>
</evidence>
<gene>
    <name evidence="2" type="ORF">SG0102_27460</name>
</gene>
<reference evidence="2 3" key="1">
    <citation type="submission" date="2018-11" db="EMBL/GenBank/DDBJ databases">
        <title>Novel Erysipelotrichaceae bacterium isolated from small intestine of a swine.</title>
        <authorList>
            <person name="Kim J.S."/>
            <person name="Choe H."/>
            <person name="Lee Y.R."/>
            <person name="Kim K.M."/>
            <person name="Park D.S."/>
        </authorList>
    </citation>
    <scope>NUCLEOTIDE SEQUENCE [LARGE SCALE GENOMIC DNA]</scope>
    <source>
        <strain evidence="2 3">SG0102</strain>
    </source>
</reference>
<dbReference type="Proteomes" id="UP000268059">
    <property type="component" value="Chromosome"/>
</dbReference>
<name>A0A3G9JBM8_9FIRM</name>
<evidence type="ECO:0000313" key="2">
    <source>
        <dbReference type="EMBL" id="BBH27812.1"/>
    </source>
</evidence>